<proteinExistence type="predicted"/>
<reference evidence="1 2" key="1">
    <citation type="submission" date="2018-04" db="EMBL/GenBank/DDBJ databases">
        <title>Genomic Encyclopedia of Type Strains, Phase III (KMG-III): the genomes of soil and plant-associated and newly described type strains.</title>
        <authorList>
            <person name="Whitman W."/>
        </authorList>
    </citation>
    <scope>NUCLEOTIDE SEQUENCE [LARGE SCALE GENOMIC DNA]</scope>
    <source>
        <strain evidence="1 2">NW12</strain>
    </source>
</reference>
<sequence>MPNLLVPAEDGAAVVACSTCRASTDAKDDAEGMRGGARLVAALQAVQASDPRYAGIAVQAMPCLFACQDFCTIHVRGPAKIGYVLGRFTPDEEAARAILDYAVLHAESAEGQVPFRQWPAGIKGHFITRTPPAGYVAQ</sequence>
<dbReference type="GeneID" id="93690027"/>
<protein>
    <submittedName>
        <fullName evidence="1">Putative metal-binding protein</fullName>
    </submittedName>
</protein>
<dbReference type="InterPro" id="IPR012863">
    <property type="entry name" value="DUF1636"/>
</dbReference>
<comment type="caution">
    <text evidence="1">The sequence shown here is derived from an EMBL/GenBank/DDBJ whole genome shotgun (WGS) entry which is preliminary data.</text>
</comment>
<evidence type="ECO:0000313" key="2">
    <source>
        <dbReference type="Proteomes" id="UP000240996"/>
    </source>
</evidence>
<organism evidence="1 2">
    <name type="scientific">Sphingomonas aerolata</name>
    <dbReference type="NCBI Taxonomy" id="185951"/>
    <lineage>
        <taxon>Bacteria</taxon>
        <taxon>Pseudomonadati</taxon>
        <taxon>Pseudomonadota</taxon>
        <taxon>Alphaproteobacteria</taxon>
        <taxon>Sphingomonadales</taxon>
        <taxon>Sphingomonadaceae</taxon>
        <taxon>Sphingomonas</taxon>
    </lineage>
</organism>
<dbReference type="Pfam" id="PF07845">
    <property type="entry name" value="DUF1636"/>
    <property type="match status" value="1"/>
</dbReference>
<dbReference type="EMBL" id="PZZN01000003">
    <property type="protein sequence ID" value="PTM44569.1"/>
    <property type="molecule type" value="Genomic_DNA"/>
</dbReference>
<dbReference type="Proteomes" id="UP000240996">
    <property type="component" value="Unassembled WGS sequence"/>
</dbReference>
<name>A0A2T4YMD7_9SPHN</name>
<evidence type="ECO:0000313" key="1">
    <source>
        <dbReference type="EMBL" id="PTM44569.1"/>
    </source>
</evidence>
<dbReference type="CDD" id="cd02980">
    <property type="entry name" value="TRX_Fd_family"/>
    <property type="match status" value="1"/>
</dbReference>
<keyword evidence="2" id="KW-1185">Reference proteome</keyword>
<gene>
    <name evidence="1" type="ORF">C8J24_2776</name>
</gene>
<accession>A0A2T4YMD7</accession>
<dbReference type="AlphaFoldDB" id="A0A2T4YMD7"/>
<dbReference type="RefSeq" id="WP_056407800.1">
    <property type="nucleotide sequence ID" value="NZ_CP098762.1"/>
</dbReference>